<sequence>MVDEKNEEKAENNKYKSGPISDNILIIAHIIFIIFSFVFAYLAPFYLGFLLIILHKSHELYFGECYLTLLQQKYNYSEAEDDFFYHLFQRLNLKTNRSFTRNIHRAIKTIIFLIVLFNMYNYFLN</sequence>
<keyword evidence="1" id="KW-0812">Transmembrane</keyword>
<dbReference type="AlphaFoldDB" id="M5DYG9"/>
<organism evidence="2 3">
    <name type="scientific">Halanaerobium saccharolyticum subsp. saccharolyticum DSM 6643</name>
    <dbReference type="NCBI Taxonomy" id="1293054"/>
    <lineage>
        <taxon>Bacteria</taxon>
        <taxon>Bacillati</taxon>
        <taxon>Bacillota</taxon>
        <taxon>Clostridia</taxon>
        <taxon>Halanaerobiales</taxon>
        <taxon>Halanaerobiaceae</taxon>
        <taxon>Halanaerobium</taxon>
    </lineage>
</organism>
<dbReference type="EMBL" id="CAUI01000005">
    <property type="protein sequence ID" value="CCU78648.1"/>
    <property type="molecule type" value="Genomic_DNA"/>
</dbReference>
<accession>M5DYG9</accession>
<dbReference type="RefSeq" id="WP_005488009.1">
    <property type="nucleotide sequence ID" value="NZ_CAUI01000005.1"/>
</dbReference>
<keyword evidence="1" id="KW-0472">Membrane</keyword>
<evidence type="ECO:0000313" key="2">
    <source>
        <dbReference type="EMBL" id="CCU78648.1"/>
    </source>
</evidence>
<feature type="transmembrane region" description="Helical" evidence="1">
    <location>
        <begin position="24"/>
        <end position="54"/>
    </location>
</feature>
<dbReference type="OrthoDB" id="3010377at2"/>
<reference evidence="3" key="1">
    <citation type="journal article" date="2013" name="Genome Announc.">
        <title>Genome Sequence of Halanaerobium saccharolyticum subsp. saccharolyticum Strain DSM 6643T, a Halophilic Hydrogen-Producing Bacterium.</title>
        <authorList>
            <person name="Kivisto A."/>
            <person name="Larjo A."/>
            <person name="Ciranna A."/>
            <person name="Santala V."/>
            <person name="Roos C."/>
            <person name="Karp M."/>
        </authorList>
    </citation>
    <scope>NUCLEOTIDE SEQUENCE [LARGE SCALE GENOMIC DNA]</scope>
    <source>
        <strain evidence="3">DSM 6643</strain>
    </source>
</reference>
<comment type="caution">
    <text evidence="2">The sequence shown here is derived from an EMBL/GenBank/DDBJ whole genome shotgun (WGS) entry which is preliminary data.</text>
</comment>
<feature type="transmembrane region" description="Helical" evidence="1">
    <location>
        <begin position="106"/>
        <end position="123"/>
    </location>
</feature>
<evidence type="ECO:0000256" key="1">
    <source>
        <dbReference type="SAM" id="Phobius"/>
    </source>
</evidence>
<name>M5DYG9_9FIRM</name>
<evidence type="ECO:0000313" key="3">
    <source>
        <dbReference type="Proteomes" id="UP000012063"/>
    </source>
</evidence>
<dbReference type="STRING" id="1293054.HSACCH_00787"/>
<keyword evidence="1" id="KW-1133">Transmembrane helix</keyword>
<keyword evidence="3" id="KW-1185">Reference proteome</keyword>
<gene>
    <name evidence="2" type="ORF">HSACCH_00787</name>
</gene>
<proteinExistence type="predicted"/>
<dbReference type="Proteomes" id="UP000012063">
    <property type="component" value="Unassembled WGS sequence"/>
</dbReference>
<protein>
    <submittedName>
        <fullName evidence="2">Uncharacterized protein</fullName>
    </submittedName>
</protein>
<dbReference type="InParanoid" id="M5DYG9"/>